<feature type="domain" description="Nudix hydrolase" evidence="4">
    <location>
        <begin position="16"/>
        <end position="146"/>
    </location>
</feature>
<gene>
    <name evidence="5" type="ORF">AP20H10_05140</name>
</gene>
<name>A0ABP9ZH75_9LACO</name>
<dbReference type="PROSITE" id="PS00893">
    <property type="entry name" value="NUDIX_BOX"/>
    <property type="match status" value="1"/>
</dbReference>
<dbReference type="InterPro" id="IPR020476">
    <property type="entry name" value="Nudix_hydrolase"/>
</dbReference>
<sequence>MADYIKDIRSQIGNYPIILTFAGGILTNEKNEVLLQKRSDFNVWGLPGGAMEFGETAMETCVREFKEEAGINVSIQELLGVSTNQIQEYPNGDKAQCVVINFIVKKDSKSNCVLSDETLDLKYFSLDNLPKLINDQHYKIIENYYYNRFPYYD</sequence>
<evidence type="ECO:0000256" key="1">
    <source>
        <dbReference type="ARBA" id="ARBA00001946"/>
    </source>
</evidence>
<evidence type="ECO:0000256" key="2">
    <source>
        <dbReference type="ARBA" id="ARBA00022801"/>
    </source>
</evidence>
<dbReference type="InterPro" id="IPR020084">
    <property type="entry name" value="NUDIX_hydrolase_CS"/>
</dbReference>
<accession>A0ABP9ZH75</accession>
<keyword evidence="2 3" id="KW-0378">Hydrolase</keyword>
<evidence type="ECO:0000313" key="6">
    <source>
        <dbReference type="Proteomes" id="UP001438112"/>
    </source>
</evidence>
<dbReference type="PROSITE" id="PS51462">
    <property type="entry name" value="NUDIX"/>
    <property type="match status" value="1"/>
</dbReference>
<dbReference type="EMBL" id="BAABVV010000028">
    <property type="protein sequence ID" value="GAA6114151.1"/>
    <property type="molecule type" value="Genomic_DNA"/>
</dbReference>
<dbReference type="PANTHER" id="PTHR43046:SF2">
    <property type="entry name" value="8-OXO-DGTP DIPHOSPHATASE-RELATED"/>
    <property type="match status" value="1"/>
</dbReference>
<comment type="similarity">
    <text evidence="3">Belongs to the Nudix hydrolase family.</text>
</comment>
<organism evidence="5 6">
    <name type="scientific">Apilactobacillus apinorum</name>
    <dbReference type="NCBI Taxonomy" id="1218495"/>
    <lineage>
        <taxon>Bacteria</taxon>
        <taxon>Bacillati</taxon>
        <taxon>Bacillota</taxon>
        <taxon>Bacilli</taxon>
        <taxon>Lactobacillales</taxon>
        <taxon>Lactobacillaceae</taxon>
        <taxon>Apilactobacillus</taxon>
    </lineage>
</organism>
<dbReference type="PRINTS" id="PR00502">
    <property type="entry name" value="NUDIXFAMILY"/>
</dbReference>
<evidence type="ECO:0000256" key="3">
    <source>
        <dbReference type="RuleBase" id="RU003476"/>
    </source>
</evidence>
<dbReference type="PANTHER" id="PTHR43046">
    <property type="entry name" value="GDP-MANNOSE MANNOSYL HYDROLASE"/>
    <property type="match status" value="1"/>
</dbReference>
<dbReference type="Proteomes" id="UP001438112">
    <property type="component" value="Unassembled WGS sequence"/>
</dbReference>
<comment type="caution">
    <text evidence="5">The sequence shown here is derived from an EMBL/GenBank/DDBJ whole genome shotgun (WGS) entry which is preliminary data.</text>
</comment>
<evidence type="ECO:0000259" key="4">
    <source>
        <dbReference type="PROSITE" id="PS51462"/>
    </source>
</evidence>
<dbReference type="InterPro" id="IPR015797">
    <property type="entry name" value="NUDIX_hydrolase-like_dom_sf"/>
</dbReference>
<evidence type="ECO:0000313" key="5">
    <source>
        <dbReference type="EMBL" id="GAA6114151.1"/>
    </source>
</evidence>
<dbReference type="Pfam" id="PF00293">
    <property type="entry name" value="NUDIX"/>
    <property type="match status" value="1"/>
</dbReference>
<keyword evidence="6" id="KW-1185">Reference proteome</keyword>
<dbReference type="InterPro" id="IPR000086">
    <property type="entry name" value="NUDIX_hydrolase_dom"/>
</dbReference>
<proteinExistence type="inferred from homology"/>
<reference evidence="5 6" key="1">
    <citation type="submission" date="2024-03" db="EMBL/GenBank/DDBJ databases">
        <title>Inconsistent identification of Apilactobacillus kunkeei-related strains obtained by well-developed overall genome related indices.</title>
        <authorList>
            <person name="Maeno S."/>
            <person name="Endo A."/>
        </authorList>
    </citation>
    <scope>NUCLEOTIDE SEQUENCE [LARGE SCALE GENOMIC DNA]</scope>
    <source>
        <strain evidence="5 6">20H-10</strain>
    </source>
</reference>
<dbReference type="CDD" id="cd04677">
    <property type="entry name" value="NUDIX_Hydrolase"/>
    <property type="match status" value="1"/>
</dbReference>
<dbReference type="Gene3D" id="3.90.79.10">
    <property type="entry name" value="Nucleoside Triphosphate Pyrophosphohydrolase"/>
    <property type="match status" value="1"/>
</dbReference>
<protein>
    <submittedName>
        <fullName evidence="5">NUDIX hydrolase</fullName>
    </submittedName>
</protein>
<dbReference type="SUPFAM" id="SSF55811">
    <property type="entry name" value="Nudix"/>
    <property type="match status" value="1"/>
</dbReference>
<comment type="cofactor">
    <cofactor evidence="1">
        <name>Mg(2+)</name>
        <dbReference type="ChEBI" id="CHEBI:18420"/>
    </cofactor>
</comment>
<dbReference type="RefSeq" id="WP_353317529.1">
    <property type="nucleotide sequence ID" value="NZ_BAABVV010000028.1"/>
</dbReference>
<dbReference type="GO" id="GO:0016787">
    <property type="term" value="F:hydrolase activity"/>
    <property type="evidence" value="ECO:0007669"/>
    <property type="project" value="UniProtKB-KW"/>
</dbReference>